<keyword evidence="4" id="KW-0547">Nucleotide-binding</keyword>
<dbReference type="AlphaFoldDB" id="A0A346Y743"/>
<dbReference type="OrthoDB" id="9760715at2"/>
<keyword evidence="4" id="KW-0067">ATP-binding</keyword>
<evidence type="ECO:0000313" key="5">
    <source>
        <dbReference type="Proteomes" id="UP000264006"/>
    </source>
</evidence>
<dbReference type="InterPro" id="IPR014001">
    <property type="entry name" value="Helicase_ATP-bd"/>
</dbReference>
<protein>
    <submittedName>
        <fullName evidence="4">Helicase, SNF2/RAD54 family</fullName>
    </submittedName>
</protein>
<keyword evidence="4" id="KW-0614">Plasmid</keyword>
<dbReference type="InterPro" id="IPR049730">
    <property type="entry name" value="SNF2/RAD54-like_C"/>
</dbReference>
<evidence type="ECO:0000259" key="3">
    <source>
        <dbReference type="PROSITE" id="PS51194"/>
    </source>
</evidence>
<evidence type="ECO:0000313" key="4">
    <source>
        <dbReference type="EMBL" id="AXV10290.1"/>
    </source>
</evidence>
<organism evidence="4 5">
    <name type="scientific">Euzebya pacifica</name>
    <dbReference type="NCBI Taxonomy" id="1608957"/>
    <lineage>
        <taxon>Bacteria</taxon>
        <taxon>Bacillati</taxon>
        <taxon>Actinomycetota</taxon>
        <taxon>Nitriliruptoria</taxon>
        <taxon>Euzebyales</taxon>
    </lineage>
</organism>
<dbReference type="EMBL" id="CP031166">
    <property type="protein sequence ID" value="AXV10290.1"/>
    <property type="molecule type" value="Genomic_DNA"/>
</dbReference>
<name>A0A346Y743_9ACTN</name>
<dbReference type="InterPro" id="IPR027417">
    <property type="entry name" value="P-loop_NTPase"/>
</dbReference>
<keyword evidence="5" id="KW-1185">Reference proteome</keyword>
<dbReference type="InterPro" id="IPR050496">
    <property type="entry name" value="SNF2_RAD54_helicase_repair"/>
</dbReference>
<dbReference type="GO" id="GO:0004386">
    <property type="term" value="F:helicase activity"/>
    <property type="evidence" value="ECO:0007669"/>
    <property type="project" value="UniProtKB-KW"/>
</dbReference>
<reference evidence="4 5" key="1">
    <citation type="submission" date="2018-09" db="EMBL/GenBank/DDBJ databases">
        <title>Complete genome sequence of Euzebya sp. DY32-46 isolated from seawater of Pacific Ocean.</title>
        <authorList>
            <person name="Xu L."/>
            <person name="Wu Y.-H."/>
            <person name="Xu X.-W."/>
        </authorList>
    </citation>
    <scope>NUCLEOTIDE SEQUENCE [LARGE SCALE GENOMIC DNA]</scope>
    <source>
        <strain evidence="4 5">DY32-46</strain>
        <plasmid evidence="5">pedy32-46i</plasmid>
    </source>
</reference>
<keyword evidence="4" id="KW-0347">Helicase</keyword>
<gene>
    <name evidence="4" type="ORF">DVS28_b0550</name>
</gene>
<feature type="domain" description="Helicase C-terminal" evidence="3">
    <location>
        <begin position="429"/>
        <end position="588"/>
    </location>
</feature>
<dbReference type="GO" id="GO:0005524">
    <property type="term" value="F:ATP binding"/>
    <property type="evidence" value="ECO:0007669"/>
    <property type="project" value="InterPro"/>
</dbReference>
<dbReference type="SUPFAM" id="SSF52540">
    <property type="entry name" value="P-loop containing nucleoside triphosphate hydrolases"/>
    <property type="match status" value="2"/>
</dbReference>
<evidence type="ECO:0000256" key="1">
    <source>
        <dbReference type="ARBA" id="ARBA00022801"/>
    </source>
</evidence>
<dbReference type="KEGG" id="euz:DVS28_b0550"/>
<accession>A0A346Y743</accession>
<dbReference type="CDD" id="cd18793">
    <property type="entry name" value="SF2_C_SNF"/>
    <property type="match status" value="1"/>
</dbReference>
<dbReference type="InterPro" id="IPR000330">
    <property type="entry name" value="SNF2_N"/>
</dbReference>
<dbReference type="Proteomes" id="UP000264006">
    <property type="component" value="Plasmid pEDY32-46I"/>
</dbReference>
<dbReference type="PANTHER" id="PTHR45629:SF7">
    <property type="entry name" value="DNA EXCISION REPAIR PROTEIN ERCC-6-RELATED"/>
    <property type="match status" value="1"/>
</dbReference>
<dbReference type="Gene3D" id="3.40.50.10810">
    <property type="entry name" value="Tandem AAA-ATPase domain"/>
    <property type="match status" value="1"/>
</dbReference>
<dbReference type="PROSITE" id="PS51194">
    <property type="entry name" value="HELICASE_CTER"/>
    <property type="match status" value="1"/>
</dbReference>
<dbReference type="PANTHER" id="PTHR45629">
    <property type="entry name" value="SNF2/RAD54 FAMILY MEMBER"/>
    <property type="match status" value="1"/>
</dbReference>
<dbReference type="GO" id="GO:0016787">
    <property type="term" value="F:hydrolase activity"/>
    <property type="evidence" value="ECO:0007669"/>
    <property type="project" value="UniProtKB-KW"/>
</dbReference>
<dbReference type="SMART" id="SM00487">
    <property type="entry name" value="DEXDc"/>
    <property type="match status" value="1"/>
</dbReference>
<feature type="region of interest" description="Disordered" evidence="2">
    <location>
        <begin position="1"/>
        <end position="40"/>
    </location>
</feature>
<dbReference type="InterPro" id="IPR038718">
    <property type="entry name" value="SNF2-like_sf"/>
</dbReference>
<sequence>MASRRRSPKRKPPARTSTKRSTGRAKAAPKAPPKPIDPGGQYLHVLDVPYEARQIASFFGAKWDAARRAHVYVGDTLPTELGRFRPAPLSWEARVEEDVNGGRARDIAPSESITLRPHQAEAVAAITAAHDAGLPGFLLADDVGLGKTYEAAASIHELPASRRDILVVCPKSVIPAWRRSIMALGTGGRRWTVINHDGLKKLIEPPRSAATVKKAKTKNNHIADSGTPIVDWDVVIHDESHAYRNPTSMRSRIARNLSGFGTGTTGIRQGNAFTIWASATAGQNPLELVYLAPLLTAVTGQDVADLEEFQVWCTDIGLSISRGEFGKWVWDRNPDDVELIRTLLFDRYTSLRPPAGIRRVPTDIAGWPEQQHIPHPVELDGDDRRLYDEAWTEFRRAMDLVQRGKDPNGGLAAQTRFRQKASLLRADGTVEQTLTLLDSGRQVFISCQWLESLEEIAESLRGKRVKVATIHGQMGEGEREQNRTAFQTGAATVIVSTVTTGINLQQGESGGNDVPRATILHDVRWSAIETHQSMGRCHRDGQNAIAYLTYAVDTVEEKIIGRMVQRLGDMAAWQGDDDASIAEMEALLTEAAAGGMAKAS</sequence>
<dbReference type="InterPro" id="IPR001650">
    <property type="entry name" value="Helicase_C-like"/>
</dbReference>
<evidence type="ECO:0000256" key="2">
    <source>
        <dbReference type="SAM" id="MobiDB-lite"/>
    </source>
</evidence>
<dbReference type="RefSeq" id="WP_114594854.1">
    <property type="nucleotide sequence ID" value="NZ_CP031166.1"/>
</dbReference>
<geneLocation type="plasmid" evidence="5">
    <name>pedy32-46i</name>
</geneLocation>
<dbReference type="Pfam" id="PF00176">
    <property type="entry name" value="SNF2-rel_dom"/>
    <property type="match status" value="1"/>
</dbReference>
<dbReference type="SMART" id="SM00490">
    <property type="entry name" value="HELICc"/>
    <property type="match status" value="1"/>
</dbReference>
<proteinExistence type="predicted"/>
<keyword evidence="1" id="KW-0378">Hydrolase</keyword>
<dbReference type="Pfam" id="PF00271">
    <property type="entry name" value="Helicase_C"/>
    <property type="match status" value="1"/>
</dbReference>
<dbReference type="Gene3D" id="3.40.50.300">
    <property type="entry name" value="P-loop containing nucleotide triphosphate hydrolases"/>
    <property type="match status" value="1"/>
</dbReference>
<feature type="compositionally biased region" description="Basic residues" evidence="2">
    <location>
        <begin position="1"/>
        <end position="23"/>
    </location>
</feature>